<evidence type="ECO:0000256" key="5">
    <source>
        <dbReference type="ARBA" id="ARBA00023054"/>
    </source>
</evidence>
<keyword evidence="4" id="KW-0132">Cell division</keyword>
<proteinExistence type="inferred from homology"/>
<reference evidence="8 9" key="1">
    <citation type="submission" date="2007-05" db="EMBL/GenBank/DDBJ databases">
        <title>Complete sequence of Geobacter uraniireducens Rf4.</title>
        <authorList>
            <consortium name="US DOE Joint Genome Institute"/>
            <person name="Copeland A."/>
            <person name="Lucas S."/>
            <person name="Lapidus A."/>
            <person name="Barry K."/>
            <person name="Detter J.C."/>
            <person name="Glavina del Rio T."/>
            <person name="Hammon N."/>
            <person name="Israni S."/>
            <person name="Dalin E."/>
            <person name="Tice H."/>
            <person name="Pitluck S."/>
            <person name="Chertkov O."/>
            <person name="Brettin T."/>
            <person name="Bruce D."/>
            <person name="Han C."/>
            <person name="Schmutz J."/>
            <person name="Larimer F."/>
            <person name="Land M."/>
            <person name="Hauser L."/>
            <person name="Kyrpides N."/>
            <person name="Mikhailova N."/>
            <person name="Shelobolina E."/>
            <person name="Aklujkar M."/>
            <person name="Lovley D."/>
            <person name="Richardson P."/>
        </authorList>
    </citation>
    <scope>NUCLEOTIDE SEQUENCE [LARGE SCALE GENOMIC DNA]</scope>
    <source>
        <strain evidence="8 9">Rf4</strain>
    </source>
</reference>
<dbReference type="OrthoDB" id="5198800at2"/>
<dbReference type="AlphaFoldDB" id="A5GAM2"/>
<evidence type="ECO:0000256" key="7">
    <source>
        <dbReference type="SAM" id="Coils"/>
    </source>
</evidence>
<dbReference type="NCBIfam" id="TIGR03544">
    <property type="entry name" value="DivI1A_domain"/>
    <property type="match status" value="1"/>
</dbReference>
<keyword evidence="5 7" id="KW-0175">Coiled coil</keyword>
<gene>
    <name evidence="8" type="ordered locus">Gura_1166</name>
</gene>
<evidence type="ECO:0000256" key="1">
    <source>
        <dbReference type="ARBA" id="ARBA00004496"/>
    </source>
</evidence>
<dbReference type="KEGG" id="gur:Gura_1166"/>
<keyword evidence="6" id="KW-0131">Cell cycle</keyword>
<organism evidence="8 9">
    <name type="scientific">Geotalea uraniireducens (strain Rf4)</name>
    <name type="common">Geobacter uraniireducens</name>
    <dbReference type="NCBI Taxonomy" id="351605"/>
    <lineage>
        <taxon>Bacteria</taxon>
        <taxon>Pseudomonadati</taxon>
        <taxon>Thermodesulfobacteriota</taxon>
        <taxon>Desulfuromonadia</taxon>
        <taxon>Geobacterales</taxon>
        <taxon>Geobacteraceae</taxon>
        <taxon>Geotalea</taxon>
    </lineage>
</organism>
<sequence>MKITPLDIQQQQFKGKMIGGLDSEDVDAFLQVVAQEMETLIRENTELKEQQSRNAAAIAAMEGQESKLRDAVLAAQQISEDMKANARKEATLLISEAELKGERILADAEKKLVELNNQIQELRREKLQFETALKSLLDTHYKMLSLNEE</sequence>
<dbReference type="Gene3D" id="6.10.250.660">
    <property type="match status" value="1"/>
</dbReference>
<dbReference type="Proteomes" id="UP000006695">
    <property type="component" value="Chromosome"/>
</dbReference>
<evidence type="ECO:0000313" key="9">
    <source>
        <dbReference type="Proteomes" id="UP000006695"/>
    </source>
</evidence>
<feature type="coiled-coil region" evidence="7">
    <location>
        <begin position="105"/>
        <end position="139"/>
    </location>
</feature>
<dbReference type="GO" id="GO:0005737">
    <property type="term" value="C:cytoplasm"/>
    <property type="evidence" value="ECO:0007669"/>
    <property type="project" value="UniProtKB-SubCell"/>
</dbReference>
<evidence type="ECO:0000313" key="8">
    <source>
        <dbReference type="EMBL" id="ABQ25370.1"/>
    </source>
</evidence>
<dbReference type="EMBL" id="CP000698">
    <property type="protein sequence ID" value="ABQ25370.1"/>
    <property type="molecule type" value="Genomic_DNA"/>
</dbReference>
<dbReference type="GO" id="GO:0051301">
    <property type="term" value="P:cell division"/>
    <property type="evidence" value="ECO:0007669"/>
    <property type="project" value="UniProtKB-KW"/>
</dbReference>
<comment type="subcellular location">
    <subcellularLocation>
        <location evidence="1">Cytoplasm</location>
    </subcellularLocation>
</comment>
<dbReference type="PANTHER" id="PTHR35794:SF2">
    <property type="entry name" value="CELL DIVISION PROTEIN DIVIVA"/>
    <property type="match status" value="1"/>
</dbReference>
<evidence type="ECO:0000256" key="3">
    <source>
        <dbReference type="ARBA" id="ARBA00022490"/>
    </source>
</evidence>
<keyword evidence="3" id="KW-0963">Cytoplasm</keyword>
<dbReference type="Pfam" id="PF05103">
    <property type="entry name" value="DivIVA"/>
    <property type="match status" value="1"/>
</dbReference>
<dbReference type="RefSeq" id="WP_011938092.1">
    <property type="nucleotide sequence ID" value="NC_009483.1"/>
</dbReference>
<name>A5GAM2_GEOUR</name>
<accession>A5GAM2</accession>
<evidence type="ECO:0000256" key="6">
    <source>
        <dbReference type="ARBA" id="ARBA00023306"/>
    </source>
</evidence>
<dbReference type="InterPro" id="IPR007793">
    <property type="entry name" value="DivIVA_fam"/>
</dbReference>
<dbReference type="InterPro" id="IPR019933">
    <property type="entry name" value="DivIVA_domain"/>
</dbReference>
<evidence type="ECO:0000256" key="2">
    <source>
        <dbReference type="ARBA" id="ARBA00009008"/>
    </source>
</evidence>
<comment type="similarity">
    <text evidence="2">Belongs to the DivIVA family.</text>
</comment>
<protein>
    <submittedName>
        <fullName evidence="8">DivIVA family protein</fullName>
    </submittedName>
</protein>
<dbReference type="HOGENOM" id="CLU_076854_2_0_7"/>
<dbReference type="PANTHER" id="PTHR35794">
    <property type="entry name" value="CELL DIVISION PROTEIN DIVIVA"/>
    <property type="match status" value="1"/>
</dbReference>
<dbReference type="STRING" id="351605.Gura_1166"/>
<evidence type="ECO:0000256" key="4">
    <source>
        <dbReference type="ARBA" id="ARBA00022618"/>
    </source>
</evidence>
<keyword evidence="9" id="KW-1185">Reference proteome</keyword>